<feature type="region of interest" description="Disordered" evidence="1">
    <location>
        <begin position="251"/>
        <end position="300"/>
    </location>
</feature>
<evidence type="ECO:0008006" key="4">
    <source>
        <dbReference type="Google" id="ProtNLM"/>
    </source>
</evidence>
<feature type="compositionally biased region" description="Basic residues" evidence="1">
    <location>
        <begin position="577"/>
        <end position="587"/>
    </location>
</feature>
<sequence>MGAVEGLIVLQRWADAKLAEVLVDVTEATGEELLAREGLSGPDEMSKTARSRWRAQTKSIVAHELQIATGWGIQDCHDRVGFAIGPKLATAVPWRAWESGEVQWNQVRAWWSTCREMPVEVAAQVATRTFGPDSDRVESARNGNIDPDDMARAGFGETKDALARLVAALLGEDPKEARKKREGAVARRGASAEVVGDGTGSLTVTGRTTSVVAAMDRIDRVARALRAAGDARTLAQLRSDIALSLLLHGTTSPAPATDAGGKGSVTGEETSSASTGEEAAPAADHDGRPPPGPRADGDVLEGLDEGMARILSGTPRVNLEVIVPLDALVNADSAGVGMIPGHGYLSAEELREVASSAGGVLHRLVTDPVDGRLVERTSTTYRPDAALRKTINAADVFCRAPGCLVPAANCDFDHEVPYAQGGPTSERNGDLKHDPHHQLKTWDVWRTVLDATRRVTWTTLFGRCYTTRAFDYRLLTEPWTTSARAGTDADSTSDTGSATGNGSATGGGGPDPLAEARERWAQAVGGDADLQDRLIYAALAHRGPGDRLAGSDDYPDPEAREIGIGWLHHQAPIQLRHQTRRGQRRKGPASDQPTPEDILGITQEQAGPGVPGDEPPPF</sequence>
<feature type="region of interest" description="Disordered" evidence="1">
    <location>
        <begin position="176"/>
        <end position="198"/>
    </location>
</feature>
<feature type="region of interest" description="Disordered" evidence="1">
    <location>
        <begin position="575"/>
        <end position="618"/>
    </location>
</feature>
<evidence type="ECO:0000313" key="3">
    <source>
        <dbReference type="Proteomes" id="UP000319516"/>
    </source>
</evidence>
<feature type="region of interest" description="Disordered" evidence="1">
    <location>
        <begin position="483"/>
        <end position="513"/>
    </location>
</feature>
<dbReference type="InterPro" id="IPR003615">
    <property type="entry name" value="HNH_nuc"/>
</dbReference>
<dbReference type="Proteomes" id="UP000319516">
    <property type="component" value="Unassembled WGS sequence"/>
</dbReference>
<name>A0A542YU64_9MICO</name>
<organism evidence="2 3">
    <name type="scientific">Ornithinicoccus hortensis</name>
    <dbReference type="NCBI Taxonomy" id="82346"/>
    <lineage>
        <taxon>Bacteria</taxon>
        <taxon>Bacillati</taxon>
        <taxon>Actinomycetota</taxon>
        <taxon>Actinomycetes</taxon>
        <taxon>Micrococcales</taxon>
        <taxon>Intrasporangiaceae</taxon>
        <taxon>Ornithinicoccus</taxon>
    </lineage>
</organism>
<evidence type="ECO:0000256" key="1">
    <source>
        <dbReference type="SAM" id="MobiDB-lite"/>
    </source>
</evidence>
<keyword evidence="3" id="KW-1185">Reference proteome</keyword>
<dbReference type="CDD" id="cd00085">
    <property type="entry name" value="HNHc"/>
    <property type="match status" value="1"/>
</dbReference>
<feature type="compositionally biased region" description="Low complexity" evidence="1">
    <location>
        <begin position="265"/>
        <end position="282"/>
    </location>
</feature>
<accession>A0A542YU64</accession>
<evidence type="ECO:0000313" key="2">
    <source>
        <dbReference type="EMBL" id="TQL51611.1"/>
    </source>
</evidence>
<protein>
    <recommendedName>
        <fullName evidence="4">HNH endonuclease</fullName>
    </recommendedName>
</protein>
<feature type="compositionally biased region" description="Low complexity" evidence="1">
    <location>
        <begin position="483"/>
        <end position="502"/>
    </location>
</feature>
<gene>
    <name evidence="2" type="ORF">FB467_2761</name>
</gene>
<reference evidence="2 3" key="1">
    <citation type="submission" date="2019-06" db="EMBL/GenBank/DDBJ databases">
        <title>Sequencing the genomes of 1000 actinobacteria strains.</title>
        <authorList>
            <person name="Klenk H.-P."/>
        </authorList>
    </citation>
    <scope>NUCLEOTIDE SEQUENCE [LARGE SCALE GENOMIC DNA]</scope>
    <source>
        <strain evidence="2 3">DSM 12335</strain>
    </source>
</reference>
<dbReference type="AlphaFoldDB" id="A0A542YU64"/>
<dbReference type="EMBL" id="VFOP01000001">
    <property type="protein sequence ID" value="TQL51611.1"/>
    <property type="molecule type" value="Genomic_DNA"/>
</dbReference>
<proteinExistence type="predicted"/>
<feature type="region of interest" description="Disordered" evidence="1">
    <location>
        <begin position="132"/>
        <end position="151"/>
    </location>
</feature>
<comment type="caution">
    <text evidence="2">The sequence shown here is derived from an EMBL/GenBank/DDBJ whole genome shotgun (WGS) entry which is preliminary data.</text>
</comment>